<reference evidence="1 2" key="1">
    <citation type="submission" date="2018-08" db="EMBL/GenBank/DDBJ databases">
        <title>A genome reference for cultivated species of the human gut microbiota.</title>
        <authorList>
            <person name="Zou Y."/>
            <person name="Xue W."/>
            <person name="Luo G."/>
        </authorList>
    </citation>
    <scope>NUCLEOTIDE SEQUENCE [LARGE SCALE GENOMIC DNA]</scope>
    <source>
        <strain evidence="1 2">AM17-48</strain>
    </source>
</reference>
<proteinExistence type="predicted"/>
<dbReference type="Pfam" id="PF14315">
    <property type="entry name" value="DUF4380"/>
    <property type="match status" value="1"/>
</dbReference>
<evidence type="ECO:0000313" key="2">
    <source>
        <dbReference type="Proteomes" id="UP000283329"/>
    </source>
</evidence>
<gene>
    <name evidence="1" type="ORF">DW206_08230</name>
</gene>
<protein>
    <submittedName>
        <fullName evidence="1">DUF4380 domain-containing protein</fullName>
    </submittedName>
</protein>
<dbReference type="InterPro" id="IPR025488">
    <property type="entry name" value="DUF4380"/>
</dbReference>
<accession>A0A3E5IBE0</accession>
<evidence type="ECO:0000313" key="1">
    <source>
        <dbReference type="EMBL" id="RHH48605.1"/>
    </source>
</evidence>
<sequence length="305" mass="35004">MMRTPKILLFLFISCLCFGCQSSLRRESRIEKQDDVYVLSFANLSFSVSAGKGGRIVSFKCEDKELLTPDSVHSKYYGATFWLSPQSEYWPQYQCVDELSYQAEIDKQILRLVSPPDSISGVSVTKEFSISERDSSILIHYSVRNVSRQLKRLAPWDVTRVYGGLSFFPVGETDQMNKSDVTGGYEDKGMVWVPCPDGTNERGQKLFSTAYGGWMAHYYRGLLFVKCFPDIRPDEVPPGQGEVEIFVAPKGRYLELENHGKYVELQPGESLMYRQKWFLKDVSDKKQSDWMDNLKRQMNEPKVHG</sequence>
<dbReference type="Proteomes" id="UP000283329">
    <property type="component" value="Unassembled WGS sequence"/>
</dbReference>
<dbReference type="RefSeq" id="WP_115483846.1">
    <property type="nucleotide sequence ID" value="NZ_BAABYV010000001.1"/>
</dbReference>
<dbReference type="AlphaFoldDB" id="A0A3E5IBE0"/>
<name>A0A3E5IBE0_BACOV</name>
<comment type="caution">
    <text evidence="1">The sequence shown here is derived from an EMBL/GenBank/DDBJ whole genome shotgun (WGS) entry which is preliminary data.</text>
</comment>
<dbReference type="EMBL" id="QRJR01000005">
    <property type="protein sequence ID" value="RHH48605.1"/>
    <property type="molecule type" value="Genomic_DNA"/>
</dbReference>
<organism evidence="1 2">
    <name type="scientific">Bacteroides ovatus</name>
    <dbReference type="NCBI Taxonomy" id="28116"/>
    <lineage>
        <taxon>Bacteria</taxon>
        <taxon>Pseudomonadati</taxon>
        <taxon>Bacteroidota</taxon>
        <taxon>Bacteroidia</taxon>
        <taxon>Bacteroidales</taxon>
        <taxon>Bacteroidaceae</taxon>
        <taxon>Bacteroides</taxon>
    </lineage>
</organism>